<reference evidence="4 5" key="1">
    <citation type="submission" date="2009-01" db="EMBL/GenBank/DDBJ databases">
        <title>Complete sequence of Geobacter sp. FRC-32.</title>
        <authorList>
            <consortium name="US DOE Joint Genome Institute"/>
            <person name="Lucas S."/>
            <person name="Copeland A."/>
            <person name="Lapidus A."/>
            <person name="Glavina del Rio T."/>
            <person name="Dalin E."/>
            <person name="Tice H."/>
            <person name="Bruce D."/>
            <person name="Goodwin L."/>
            <person name="Pitluck S."/>
            <person name="Saunders E."/>
            <person name="Brettin T."/>
            <person name="Detter J.C."/>
            <person name="Han C."/>
            <person name="Larimer F."/>
            <person name="Land M."/>
            <person name="Hauser L."/>
            <person name="Kyrpides N."/>
            <person name="Ovchinnikova G."/>
            <person name="Kostka J."/>
            <person name="Richardson P."/>
        </authorList>
    </citation>
    <scope>NUCLEOTIDE SEQUENCE [LARGE SCALE GENOMIC DNA]</scope>
    <source>
        <strain evidence="5">DSM 22248 / JCM 15807 / FRC-32</strain>
    </source>
</reference>
<dbReference type="OrthoDB" id="9777444at2"/>
<gene>
    <name evidence="4" type="ordered locus">Geob_3717</name>
</gene>
<evidence type="ECO:0000256" key="1">
    <source>
        <dbReference type="SAM" id="Coils"/>
    </source>
</evidence>
<dbReference type="InterPro" id="IPR025554">
    <property type="entry name" value="DUF4140"/>
</dbReference>
<keyword evidence="1" id="KW-0175">Coiled coil</keyword>
<dbReference type="InterPro" id="IPR011935">
    <property type="entry name" value="CHP02231"/>
</dbReference>
<dbReference type="Proteomes" id="UP000007721">
    <property type="component" value="Chromosome"/>
</dbReference>
<protein>
    <recommendedName>
        <fullName evidence="6">Mucoidy inhibitor MuiA family protein</fullName>
    </recommendedName>
</protein>
<organism evidence="4 5">
    <name type="scientific">Geotalea daltonii (strain DSM 22248 / JCM 15807 / FRC-32)</name>
    <name type="common">Geobacter daltonii</name>
    <dbReference type="NCBI Taxonomy" id="316067"/>
    <lineage>
        <taxon>Bacteria</taxon>
        <taxon>Pseudomonadati</taxon>
        <taxon>Thermodesulfobacteriota</taxon>
        <taxon>Desulfuromonadia</taxon>
        <taxon>Geobacterales</taxon>
        <taxon>Geobacteraceae</taxon>
        <taxon>Geotalea</taxon>
    </lineage>
</organism>
<dbReference type="PANTHER" id="PTHR31005:SF8">
    <property type="entry name" value="DUF4139 DOMAIN-CONTAINING PROTEIN"/>
    <property type="match status" value="1"/>
</dbReference>
<feature type="coiled-coil region" evidence="1">
    <location>
        <begin position="172"/>
        <end position="199"/>
    </location>
</feature>
<dbReference type="Pfam" id="PF13600">
    <property type="entry name" value="DUF4140"/>
    <property type="match status" value="1"/>
</dbReference>
<evidence type="ECO:0000259" key="3">
    <source>
        <dbReference type="Pfam" id="PF13600"/>
    </source>
</evidence>
<dbReference type="EMBL" id="CP001390">
    <property type="protein sequence ID" value="ACM22056.1"/>
    <property type="molecule type" value="Genomic_DNA"/>
</dbReference>
<dbReference type="HOGENOM" id="CLU_010457_3_0_7"/>
<evidence type="ECO:0000259" key="2">
    <source>
        <dbReference type="Pfam" id="PF13598"/>
    </source>
</evidence>
<dbReference type="KEGG" id="geo:Geob_3717"/>
<dbReference type="Pfam" id="PF13598">
    <property type="entry name" value="DUF4139"/>
    <property type="match status" value="1"/>
</dbReference>
<sequence>MGSYLKFSVLAVTILFPLLATAGEIPRIPFSPRITSVTVYPDRAMTRRTATVELKQGNYLIGISPLPALMHDDTIRVDGCGSAVATITGMEIKRSFLDQTPEKRARELEEEIKKLQRVLAGLDARKGGLAAQKGFIDSIKLAWGERISKELAVGKPTTADLDEALNFIGNGITAAEEKSLDLEMEKAKVKEKIDALTSELEAGRGTARKEAKVVEVTVEVAKAGSLTLELSGVVSHAGWEPAYDARLAGDAKSVEFTFKGQVRQQTGEDWNNVDLYLSTARPAIGGNPPSLYPWRLSFYRPMPVYPAAAAMAAPAYRSKAQVLKEERFDEAPEAEEQAQHLTADVGQEQTSLLFHIRRPVDIPSDGTSHGTTVAIEKLPVQVDYLAIPKLSPYAYLRSQIINGAAYPLLPGKVNIFTGGNFIGSGHLRKVAAGEKFELFFGVDDQVSIKREELKRHKEAGLFGKNRQTYGYKIEVTNYRREATTIVINDQLPLPGDEEIKVTLGEPSIKPEEIKTDGTLVWKLPVDPGTKREISFSIQVEYPKDREVSGL</sequence>
<feature type="domain" description="DUF4139" evidence="2">
    <location>
        <begin position="228"/>
        <end position="543"/>
    </location>
</feature>
<name>B9M735_GEODF</name>
<dbReference type="RefSeq" id="WP_012648782.1">
    <property type="nucleotide sequence ID" value="NC_011979.1"/>
</dbReference>
<evidence type="ECO:0008006" key="6">
    <source>
        <dbReference type="Google" id="ProtNLM"/>
    </source>
</evidence>
<accession>B9M735</accession>
<dbReference type="InterPro" id="IPR037291">
    <property type="entry name" value="DUF4139"/>
</dbReference>
<dbReference type="AlphaFoldDB" id="B9M735"/>
<feature type="domain" description="DUF4140" evidence="3">
    <location>
        <begin position="37"/>
        <end position="136"/>
    </location>
</feature>
<proteinExistence type="predicted"/>
<keyword evidence="5" id="KW-1185">Reference proteome</keyword>
<evidence type="ECO:0000313" key="5">
    <source>
        <dbReference type="Proteomes" id="UP000007721"/>
    </source>
</evidence>
<dbReference type="PANTHER" id="PTHR31005">
    <property type="entry name" value="DUF4139 DOMAIN-CONTAINING PROTEIN"/>
    <property type="match status" value="1"/>
</dbReference>
<dbReference type="NCBIfam" id="TIGR02231">
    <property type="entry name" value="mucoidy inhibitor MuiA family protein"/>
    <property type="match status" value="1"/>
</dbReference>
<evidence type="ECO:0000313" key="4">
    <source>
        <dbReference type="EMBL" id="ACM22056.1"/>
    </source>
</evidence>
<dbReference type="eggNOG" id="COG5316">
    <property type="taxonomic scope" value="Bacteria"/>
</dbReference>
<dbReference type="STRING" id="316067.Geob_3717"/>